<dbReference type="PANTHER" id="PTHR48097:SF9">
    <property type="entry name" value="L-THREONINE ALDOLASE"/>
    <property type="match status" value="1"/>
</dbReference>
<dbReference type="InterPro" id="IPR001597">
    <property type="entry name" value="ArAA_b-elim_lyase/Thr_aldolase"/>
</dbReference>
<gene>
    <name evidence="6" type="ORF">GCM10007391_08100</name>
</gene>
<name>A0A918JGU1_9ALTE</name>
<evidence type="ECO:0000256" key="1">
    <source>
        <dbReference type="ARBA" id="ARBA00001933"/>
    </source>
</evidence>
<comment type="caution">
    <text evidence="6">The sequence shown here is derived from an EMBL/GenBank/DDBJ whole genome shotgun (WGS) entry which is preliminary data.</text>
</comment>
<sequence length="366" mass="39515">MSLISPDLQTRFAQLQQIANAIIHRHAQPDMATELKLLSQSVSADECRDSYGKGGIIADFEAQLADLFAKPASAFLPTGTLAQCAALKHHSSTTGKQGVALHPTSHLLLHEHMAVETLWGLTATPMGSGSQVLSAVDVTALDADGLGAVVIETPMREIGGAMPTWQALCDIRTWCDQHNVKLHLDGARIWQARHFYQRSLANIAALFDSVYVSFYKDLGGIFGAGLLADTTAIEQARIWSRRAGGNPITLYPEVLAARRGLATFLPQTDRFVRYSMALAQALVHAPVTLLPASPQAAMFHVRIDMDPQSLAEHIVAYAAQSQVIPLPLPRSGDSAHSMCEISVGDQALTRPPAFWAAHITACLTMK</sequence>
<evidence type="ECO:0000256" key="2">
    <source>
        <dbReference type="ARBA" id="ARBA00006966"/>
    </source>
</evidence>
<dbReference type="PANTHER" id="PTHR48097">
    <property type="entry name" value="L-THREONINE ALDOLASE-RELATED"/>
    <property type="match status" value="1"/>
</dbReference>
<reference evidence="6" key="1">
    <citation type="journal article" date="2014" name="Int. J. Syst. Evol. Microbiol.">
        <title>Complete genome sequence of Corynebacterium casei LMG S-19264T (=DSM 44701T), isolated from a smear-ripened cheese.</title>
        <authorList>
            <consortium name="US DOE Joint Genome Institute (JGI-PGF)"/>
            <person name="Walter F."/>
            <person name="Albersmeier A."/>
            <person name="Kalinowski J."/>
            <person name="Ruckert C."/>
        </authorList>
    </citation>
    <scope>NUCLEOTIDE SEQUENCE</scope>
    <source>
        <strain evidence="6">KCTC 22164</strain>
    </source>
</reference>
<comment type="subunit">
    <text evidence="3">Homotetramer.</text>
</comment>
<feature type="domain" description="Aromatic amino acid beta-eliminating lyase/threonine aldolase" evidence="5">
    <location>
        <begin position="49"/>
        <end position="246"/>
    </location>
</feature>
<dbReference type="GO" id="GO:0006567">
    <property type="term" value="P:L-threonine catabolic process"/>
    <property type="evidence" value="ECO:0007669"/>
    <property type="project" value="TreeGrafter"/>
</dbReference>
<proteinExistence type="inferred from homology"/>
<evidence type="ECO:0000256" key="4">
    <source>
        <dbReference type="ARBA" id="ARBA00022898"/>
    </source>
</evidence>
<dbReference type="SUPFAM" id="SSF53383">
    <property type="entry name" value="PLP-dependent transferases"/>
    <property type="match status" value="1"/>
</dbReference>
<dbReference type="GO" id="GO:0006545">
    <property type="term" value="P:glycine biosynthetic process"/>
    <property type="evidence" value="ECO:0007669"/>
    <property type="project" value="TreeGrafter"/>
</dbReference>
<evidence type="ECO:0000313" key="7">
    <source>
        <dbReference type="Proteomes" id="UP000631300"/>
    </source>
</evidence>
<reference evidence="6" key="2">
    <citation type="submission" date="2020-09" db="EMBL/GenBank/DDBJ databases">
        <authorList>
            <person name="Sun Q."/>
            <person name="Kim S."/>
        </authorList>
    </citation>
    <scope>NUCLEOTIDE SEQUENCE</scope>
    <source>
        <strain evidence="6">KCTC 22164</strain>
    </source>
</reference>
<dbReference type="InterPro" id="IPR015424">
    <property type="entry name" value="PyrdxlP-dep_Trfase"/>
</dbReference>
<dbReference type="AlphaFoldDB" id="A0A918JGU1"/>
<comment type="similarity">
    <text evidence="2">Belongs to the threonine aldolase family.</text>
</comment>
<dbReference type="GO" id="GO:0005829">
    <property type="term" value="C:cytosol"/>
    <property type="evidence" value="ECO:0007669"/>
    <property type="project" value="TreeGrafter"/>
</dbReference>
<dbReference type="EMBL" id="BMXP01000002">
    <property type="protein sequence ID" value="GGW77926.1"/>
    <property type="molecule type" value="Genomic_DNA"/>
</dbReference>
<protein>
    <recommendedName>
        <fullName evidence="5">Aromatic amino acid beta-eliminating lyase/threonine aldolase domain-containing protein</fullName>
    </recommendedName>
</protein>
<organism evidence="6 7">
    <name type="scientific">Alteromonas halophila</name>
    <dbReference type="NCBI Taxonomy" id="516698"/>
    <lineage>
        <taxon>Bacteria</taxon>
        <taxon>Pseudomonadati</taxon>
        <taxon>Pseudomonadota</taxon>
        <taxon>Gammaproteobacteria</taxon>
        <taxon>Alteromonadales</taxon>
        <taxon>Alteromonadaceae</taxon>
        <taxon>Alteromonas/Salinimonas group</taxon>
        <taxon>Alteromonas</taxon>
    </lineage>
</organism>
<dbReference type="Proteomes" id="UP000631300">
    <property type="component" value="Unassembled WGS sequence"/>
</dbReference>
<dbReference type="Gene3D" id="3.90.1150.10">
    <property type="entry name" value="Aspartate Aminotransferase, domain 1"/>
    <property type="match status" value="1"/>
</dbReference>
<dbReference type="GO" id="GO:0008732">
    <property type="term" value="F:L-allo-threonine aldolase activity"/>
    <property type="evidence" value="ECO:0007669"/>
    <property type="project" value="TreeGrafter"/>
</dbReference>
<keyword evidence="4" id="KW-0663">Pyridoxal phosphate</keyword>
<evidence type="ECO:0000259" key="5">
    <source>
        <dbReference type="Pfam" id="PF01212"/>
    </source>
</evidence>
<dbReference type="Gene3D" id="3.40.640.10">
    <property type="entry name" value="Type I PLP-dependent aspartate aminotransferase-like (Major domain)"/>
    <property type="match status" value="1"/>
</dbReference>
<dbReference type="Pfam" id="PF01212">
    <property type="entry name" value="Beta_elim_lyase"/>
    <property type="match status" value="1"/>
</dbReference>
<evidence type="ECO:0000313" key="6">
    <source>
        <dbReference type="EMBL" id="GGW77926.1"/>
    </source>
</evidence>
<dbReference type="RefSeq" id="WP_189403826.1">
    <property type="nucleotide sequence ID" value="NZ_BMXP01000002.1"/>
</dbReference>
<keyword evidence="7" id="KW-1185">Reference proteome</keyword>
<accession>A0A918JGU1</accession>
<evidence type="ECO:0000256" key="3">
    <source>
        <dbReference type="ARBA" id="ARBA00011881"/>
    </source>
</evidence>
<dbReference type="InterPro" id="IPR015422">
    <property type="entry name" value="PyrdxlP-dep_Trfase_small"/>
</dbReference>
<comment type="cofactor">
    <cofactor evidence="1">
        <name>pyridoxal 5'-phosphate</name>
        <dbReference type="ChEBI" id="CHEBI:597326"/>
    </cofactor>
</comment>
<dbReference type="InterPro" id="IPR015421">
    <property type="entry name" value="PyrdxlP-dep_Trfase_major"/>
</dbReference>